<name>A0AAV5L279_9ROSI</name>
<dbReference type="EMBL" id="BPVZ01000091">
    <property type="protein sequence ID" value="GKV31345.1"/>
    <property type="molecule type" value="Genomic_DNA"/>
</dbReference>
<comment type="caution">
    <text evidence="2">The sequence shown here is derived from an EMBL/GenBank/DDBJ whole genome shotgun (WGS) entry which is preliminary data.</text>
</comment>
<dbReference type="AlphaFoldDB" id="A0AAV5L279"/>
<evidence type="ECO:0008006" key="4">
    <source>
        <dbReference type="Google" id="ProtNLM"/>
    </source>
</evidence>
<feature type="compositionally biased region" description="Basic and acidic residues" evidence="1">
    <location>
        <begin position="120"/>
        <end position="144"/>
    </location>
</feature>
<feature type="compositionally biased region" description="Low complexity" evidence="1">
    <location>
        <begin position="166"/>
        <end position="180"/>
    </location>
</feature>
<gene>
    <name evidence="2" type="ORF">SLEP1_g40041</name>
</gene>
<organism evidence="2 3">
    <name type="scientific">Rubroshorea leprosula</name>
    <dbReference type="NCBI Taxonomy" id="152421"/>
    <lineage>
        <taxon>Eukaryota</taxon>
        <taxon>Viridiplantae</taxon>
        <taxon>Streptophyta</taxon>
        <taxon>Embryophyta</taxon>
        <taxon>Tracheophyta</taxon>
        <taxon>Spermatophyta</taxon>
        <taxon>Magnoliopsida</taxon>
        <taxon>eudicotyledons</taxon>
        <taxon>Gunneridae</taxon>
        <taxon>Pentapetalae</taxon>
        <taxon>rosids</taxon>
        <taxon>malvids</taxon>
        <taxon>Malvales</taxon>
        <taxon>Dipterocarpaceae</taxon>
        <taxon>Rubroshorea</taxon>
    </lineage>
</organism>
<reference evidence="2 3" key="1">
    <citation type="journal article" date="2021" name="Commun. Biol.">
        <title>The genome of Shorea leprosula (Dipterocarpaceae) highlights the ecological relevance of drought in aseasonal tropical rainforests.</title>
        <authorList>
            <person name="Ng K.K.S."/>
            <person name="Kobayashi M.J."/>
            <person name="Fawcett J.A."/>
            <person name="Hatakeyama M."/>
            <person name="Paape T."/>
            <person name="Ng C.H."/>
            <person name="Ang C.C."/>
            <person name="Tnah L.H."/>
            <person name="Lee C.T."/>
            <person name="Nishiyama T."/>
            <person name="Sese J."/>
            <person name="O'Brien M.J."/>
            <person name="Copetti D."/>
            <person name="Mohd Noor M.I."/>
            <person name="Ong R.C."/>
            <person name="Putra M."/>
            <person name="Sireger I.Z."/>
            <person name="Indrioko S."/>
            <person name="Kosugi Y."/>
            <person name="Izuno A."/>
            <person name="Isagi Y."/>
            <person name="Lee S.L."/>
            <person name="Shimizu K.K."/>
        </authorList>
    </citation>
    <scope>NUCLEOTIDE SEQUENCE [LARGE SCALE GENOMIC DNA]</scope>
    <source>
        <strain evidence="2">214</strain>
    </source>
</reference>
<feature type="region of interest" description="Disordered" evidence="1">
    <location>
        <begin position="117"/>
        <end position="182"/>
    </location>
</feature>
<protein>
    <recommendedName>
        <fullName evidence="4">Reverse transcriptase domain-containing protein</fullName>
    </recommendedName>
</protein>
<dbReference type="InterPro" id="IPR036691">
    <property type="entry name" value="Endo/exonu/phosph_ase_sf"/>
</dbReference>
<evidence type="ECO:0000313" key="3">
    <source>
        <dbReference type="Proteomes" id="UP001054252"/>
    </source>
</evidence>
<dbReference type="Gene3D" id="3.60.10.10">
    <property type="entry name" value="Endonuclease/exonuclease/phosphatase"/>
    <property type="match status" value="1"/>
</dbReference>
<dbReference type="PANTHER" id="PTHR33116:SF78">
    <property type="entry name" value="OS12G0587133 PROTEIN"/>
    <property type="match status" value="1"/>
</dbReference>
<evidence type="ECO:0000256" key="1">
    <source>
        <dbReference type="SAM" id="MobiDB-lite"/>
    </source>
</evidence>
<keyword evidence="3" id="KW-1185">Reference proteome</keyword>
<dbReference type="Proteomes" id="UP001054252">
    <property type="component" value="Unassembled WGS sequence"/>
</dbReference>
<proteinExistence type="predicted"/>
<sequence>MNTIATSISLKVDGQLFELQVMEEEWRVDPDWWLFDDDQQSEIGTKLGFLFEQDCYGEDGIKDGKIGGGYGDSIDDTQSITDDELTENSVEGVANLNFEILNQVKGDGDDGPVSAIGLGDSRRDGLEMGFKEPNQKGVKDKENVLNEELAMEFPSVKGQGKRKHSGSQQRQSSEQRGGQRNRVIQREMNLQEGFRRKVEKKGSWEIVEEGAVAKGIGWCYRRQKKVKLWKELSRMIVEEGGRWMIARDFNAVRCVEERKGLVDVSLTNQRFTWYRPDGTSMSRIDRVLMTIEMSNMGSNWVQQRIQRSISDHCAIIMTSRSVDWGPKLFCVLDVWQQRLEFKDLVNKSWNELKVEGDAGYRCKQKLKSLKGILKRWNIEVFCDVEEQFQRFGFGVKWRGWIMECLSTATVSVLVNGSPTKEFQVRKGLRQGDPLSPFLFLMVGERLHGIVKQAEIEGLLIGANPGTRRIWEPVVNRVWSELAAWKNAILSFRGRLTLLNSVARPRIRETKGSAELKG</sequence>
<dbReference type="SUPFAM" id="SSF56219">
    <property type="entry name" value="DNase I-like"/>
    <property type="match status" value="1"/>
</dbReference>
<evidence type="ECO:0000313" key="2">
    <source>
        <dbReference type="EMBL" id="GKV31345.1"/>
    </source>
</evidence>
<dbReference type="PANTHER" id="PTHR33116">
    <property type="entry name" value="REVERSE TRANSCRIPTASE ZINC-BINDING DOMAIN-CONTAINING PROTEIN-RELATED-RELATED"/>
    <property type="match status" value="1"/>
</dbReference>
<accession>A0AAV5L279</accession>